<dbReference type="InterPro" id="IPR036812">
    <property type="entry name" value="NAD(P)_OxRdtase_dom_sf"/>
</dbReference>
<sequence length="307" mass="32335">MNSLGGTDLVVSPIGLGAAGLGGEYGAVEPATARATVRAALDAGITLIDVSPYYGRTTAETVLGSALKGVNRGSYVLATKVGRYDVDEFDFSADRVRRSVEESLRRLGTDHIDLIQCHDIEFGDLDQVVEETLPALRALQEKGVVRAVGITGYPLPALVSVAGRAPVDTVLSYCHYTLQCRTLAARIPFFADRGIGVLNASPLSMGLLTEAGPPDWHPAPAALRAACAEAAAFCRREGTDLARLALQFAVTLPGVASTIVGAVDPESVTRNVAWASEPLDTELLRAVEAILGDALDVEWPVGRPENS</sequence>
<dbReference type="Pfam" id="PF00248">
    <property type="entry name" value="Aldo_ket_red"/>
    <property type="match status" value="1"/>
</dbReference>
<reference evidence="2 3" key="1">
    <citation type="submission" date="2016-11" db="EMBL/GenBank/DDBJ databases">
        <authorList>
            <person name="Jaros S."/>
            <person name="Januszkiewicz K."/>
            <person name="Wedrychowicz H."/>
        </authorList>
    </citation>
    <scope>NUCLEOTIDE SEQUENCE [LARGE SCALE GENOMIC DNA]</scope>
    <source>
        <strain evidence="2 3">DSM 46144</strain>
    </source>
</reference>
<dbReference type="Gene3D" id="3.20.20.100">
    <property type="entry name" value="NADP-dependent oxidoreductase domain"/>
    <property type="match status" value="1"/>
</dbReference>
<dbReference type="GO" id="GO:0005829">
    <property type="term" value="C:cytosol"/>
    <property type="evidence" value="ECO:0007669"/>
    <property type="project" value="TreeGrafter"/>
</dbReference>
<dbReference type="PANTHER" id="PTHR42686">
    <property type="entry name" value="GH17980P-RELATED"/>
    <property type="match status" value="1"/>
</dbReference>
<proteinExistence type="predicted"/>
<dbReference type="CDD" id="cd19163">
    <property type="entry name" value="AKR_galDH"/>
    <property type="match status" value="1"/>
</dbReference>
<dbReference type="STRING" id="134849.SAMN05443668_104117"/>
<dbReference type="OrthoDB" id="9768851at2"/>
<accession>A0A1M7Q479</accession>
<evidence type="ECO:0000313" key="3">
    <source>
        <dbReference type="Proteomes" id="UP000184440"/>
    </source>
</evidence>
<name>A0A1M7Q479_9ACTN</name>
<dbReference type="EMBL" id="FRCS01000004">
    <property type="protein sequence ID" value="SHN25024.1"/>
    <property type="molecule type" value="Genomic_DNA"/>
</dbReference>
<dbReference type="InterPro" id="IPR044479">
    <property type="entry name" value="LGALDH-like"/>
</dbReference>
<evidence type="ECO:0000313" key="2">
    <source>
        <dbReference type="EMBL" id="SHN25024.1"/>
    </source>
</evidence>
<dbReference type="Proteomes" id="UP000184440">
    <property type="component" value="Unassembled WGS sequence"/>
</dbReference>
<gene>
    <name evidence="2" type="ORF">SAMN05443668_104117</name>
</gene>
<keyword evidence="3" id="KW-1185">Reference proteome</keyword>
<protein>
    <submittedName>
        <fullName evidence="2">L-galactose dehydrogenase</fullName>
    </submittedName>
</protein>
<dbReference type="PANTHER" id="PTHR42686:SF1">
    <property type="entry name" value="GH17980P-RELATED"/>
    <property type="match status" value="1"/>
</dbReference>
<dbReference type="SUPFAM" id="SSF51430">
    <property type="entry name" value="NAD(P)-linked oxidoreductase"/>
    <property type="match status" value="1"/>
</dbReference>
<dbReference type="AlphaFoldDB" id="A0A1M7Q479"/>
<dbReference type="InterPro" id="IPR020471">
    <property type="entry name" value="AKR"/>
</dbReference>
<dbReference type="GO" id="GO:0010349">
    <property type="term" value="F:L-galactose dehydrogenase activity"/>
    <property type="evidence" value="ECO:0007669"/>
    <property type="project" value="InterPro"/>
</dbReference>
<evidence type="ECO:0000259" key="1">
    <source>
        <dbReference type="Pfam" id="PF00248"/>
    </source>
</evidence>
<feature type="domain" description="NADP-dependent oxidoreductase" evidence="1">
    <location>
        <begin position="13"/>
        <end position="290"/>
    </location>
</feature>
<organism evidence="2 3">
    <name type="scientific">Cryptosporangium aurantiacum</name>
    <dbReference type="NCBI Taxonomy" id="134849"/>
    <lineage>
        <taxon>Bacteria</taxon>
        <taxon>Bacillati</taxon>
        <taxon>Actinomycetota</taxon>
        <taxon>Actinomycetes</taxon>
        <taxon>Cryptosporangiales</taxon>
        <taxon>Cryptosporangiaceae</taxon>
        <taxon>Cryptosporangium</taxon>
    </lineage>
</organism>
<dbReference type="RefSeq" id="WP_073257561.1">
    <property type="nucleotide sequence ID" value="NZ_FRCS01000004.1"/>
</dbReference>
<dbReference type="InterPro" id="IPR023210">
    <property type="entry name" value="NADP_OxRdtase_dom"/>
</dbReference>